<dbReference type="PROSITE" id="PS51736">
    <property type="entry name" value="RECOMBINASES_3"/>
    <property type="match status" value="1"/>
</dbReference>
<dbReference type="InterPro" id="IPR036162">
    <property type="entry name" value="Resolvase-like_N_sf"/>
</dbReference>
<organism evidence="2 3">
    <name type="scientific">Bacillus amyloliquefaciens (strain ATCC 23350 / DSM 7 / BCRC 11601 / CCUG 28519 / NBRC 15535 / NRRL B-14393 / F)</name>
    <dbReference type="NCBI Taxonomy" id="692420"/>
    <lineage>
        <taxon>Bacteria</taxon>
        <taxon>Bacillati</taxon>
        <taxon>Bacillota</taxon>
        <taxon>Bacilli</taxon>
        <taxon>Bacillales</taxon>
        <taxon>Bacillaceae</taxon>
        <taxon>Bacillus</taxon>
        <taxon>Bacillus amyloliquefaciens group</taxon>
    </lineage>
</organism>
<reference evidence="3" key="2">
    <citation type="journal article" date="2011" name="J. Biotechnol.">
        <title>Genome sequence of B. amyloliquefaciens type strain DSM7(T) reveals differences to plant-associated B. amyloliquefaciens FZB42.</title>
        <authorList>
            <person name="Ruckert C."/>
            <person name="Blom J."/>
            <person name="Chen X."/>
            <person name="Reva O."/>
            <person name="Borriss R."/>
        </authorList>
    </citation>
    <scope>NUCLEOTIDE SEQUENCE [LARGE SCALE GENOMIC DNA]</scope>
    <source>
        <strain evidence="3">DSM 7</strain>
    </source>
</reference>
<keyword evidence="3" id="KW-1185">Reference proteome</keyword>
<feature type="domain" description="Resolvase/invertase-type recombinase catalytic" evidence="1">
    <location>
        <begin position="1"/>
        <end position="45"/>
    </location>
</feature>
<dbReference type="Proteomes" id="UP000006562">
    <property type="component" value="Chromosome"/>
</dbReference>
<name>A0A9P1NIG5_BACAS</name>
<dbReference type="GO" id="GO:0000150">
    <property type="term" value="F:DNA strand exchange activity"/>
    <property type="evidence" value="ECO:0007669"/>
    <property type="project" value="InterPro"/>
</dbReference>
<dbReference type="EMBL" id="FN597644">
    <property type="protein sequence ID" value="CBI43599.1"/>
    <property type="molecule type" value="Genomic_DNA"/>
</dbReference>
<dbReference type="InterPro" id="IPR006119">
    <property type="entry name" value="Resolv_N"/>
</dbReference>
<protein>
    <submittedName>
        <fullName evidence="2">Site-specific DNA recombinase</fullName>
    </submittedName>
</protein>
<accession>A0A9P1NIG5</accession>
<evidence type="ECO:0000259" key="1">
    <source>
        <dbReference type="PROSITE" id="PS51736"/>
    </source>
</evidence>
<dbReference type="Gene3D" id="3.40.50.1390">
    <property type="entry name" value="Resolvase, N-terminal catalytic domain"/>
    <property type="match status" value="1"/>
</dbReference>
<dbReference type="KEGG" id="bao:BAMF_2473"/>
<gene>
    <name evidence="2" type="primary">spoIVCA#</name>
    <name evidence="2" type="ordered locus">BAMF_2473</name>
</gene>
<evidence type="ECO:0000313" key="3">
    <source>
        <dbReference type="Proteomes" id="UP000006562"/>
    </source>
</evidence>
<proteinExistence type="predicted"/>
<reference evidence="2 3" key="1">
    <citation type="journal article" date="2011" name="Int. J. Syst. Evol. Microbiol.">
        <title>Relationship of Bacillus amyloliquefaciens clades associated with strains DSM 7T and FZB42T: a proposal for Bacillus amyloliquefaciens subsp. amyloliquefaciens subsp. nov. and Bacillus amyloliquefaciens subsp. plantarum subsp. nov. based on complete genome sequence comparisons.</title>
        <authorList>
            <person name="Borriss R."/>
            <person name="Chen X.H."/>
            <person name="Rueckert C."/>
            <person name="Blom J."/>
            <person name="Becker A."/>
            <person name="Baumgarth B."/>
            <person name="Fan B."/>
            <person name="Pukall R."/>
            <person name="Schumann P."/>
            <person name="Sproer C."/>
            <person name="Junge H."/>
            <person name="Vater J."/>
            <person name="Puhler A."/>
            <person name="Klenk H.P."/>
        </authorList>
    </citation>
    <scope>NUCLEOTIDE SEQUENCE [LARGE SCALE GENOMIC DNA]</scope>
    <source>
        <strain evidence="3">DSM 7</strain>
    </source>
</reference>
<dbReference type="SUPFAM" id="SSF53041">
    <property type="entry name" value="Resolvase-like"/>
    <property type="match status" value="1"/>
</dbReference>
<evidence type="ECO:0000313" key="2">
    <source>
        <dbReference type="EMBL" id="CBI43599.1"/>
    </source>
</evidence>
<dbReference type="Pfam" id="PF00239">
    <property type="entry name" value="Resolvase"/>
    <property type="match status" value="1"/>
</dbReference>
<dbReference type="GO" id="GO:0003677">
    <property type="term" value="F:DNA binding"/>
    <property type="evidence" value="ECO:0007669"/>
    <property type="project" value="InterPro"/>
</dbReference>
<dbReference type="AlphaFoldDB" id="A0A9P1NIG5"/>
<sequence>MLQYAVDGFSAELLERPALNGLREDASKGLISQVICYDPDRLSRK</sequence>